<dbReference type="RefSeq" id="WP_238203157.1">
    <property type="nucleotide sequence ID" value="NZ_BPQE01000012.1"/>
</dbReference>
<dbReference type="SUPFAM" id="SSF52540">
    <property type="entry name" value="P-loop containing nucleoside triphosphate hydrolases"/>
    <property type="match status" value="1"/>
</dbReference>
<keyword evidence="4 7" id="KW-0067">ATP-binding</keyword>
<dbReference type="GO" id="GO:0005524">
    <property type="term" value="F:ATP binding"/>
    <property type="evidence" value="ECO:0007669"/>
    <property type="project" value="UniProtKB-KW"/>
</dbReference>
<dbReference type="InterPro" id="IPR003439">
    <property type="entry name" value="ABC_transporter-like_ATP-bd"/>
</dbReference>
<gene>
    <name evidence="7" type="ORF">QO012_003235</name>
</gene>
<sequence>MSADLLTVANVTARYDRVEVLRGVSLSVGPGEFVCVIGANTAGKSTLLRTISRLVPRSAGTIAFGGQDLMRMPAHRVPALGIAHVPEGRHVFPDMSVEDNLLTGAFTCRTDPAIPSRMEEIFALFPRLRERRTQRAGSMSGGEQQMVAVGRALMLAPRLLMLDEPSHGLAPMVVEELHAALVKIHAGGTAILLVEQNTQLALSVATRGLVLESGRVALEGSAAALRDDPRVREAYLGL</sequence>
<dbReference type="PANTHER" id="PTHR43820">
    <property type="entry name" value="HIGH-AFFINITY BRANCHED-CHAIN AMINO ACID TRANSPORT ATP-BINDING PROTEIN LIVF"/>
    <property type="match status" value="1"/>
</dbReference>
<feature type="domain" description="ABC transporter" evidence="6">
    <location>
        <begin position="6"/>
        <end position="238"/>
    </location>
</feature>
<dbReference type="Gene3D" id="3.40.50.300">
    <property type="entry name" value="P-loop containing nucleotide triphosphate hydrolases"/>
    <property type="match status" value="1"/>
</dbReference>
<comment type="caution">
    <text evidence="7">The sequence shown here is derived from an EMBL/GenBank/DDBJ whole genome shotgun (WGS) entry which is preliminary data.</text>
</comment>
<keyword evidence="2" id="KW-0813">Transport</keyword>
<evidence type="ECO:0000256" key="4">
    <source>
        <dbReference type="ARBA" id="ARBA00022840"/>
    </source>
</evidence>
<organism evidence="7 8">
    <name type="scientific">Methylobacterium aerolatum</name>
    <dbReference type="NCBI Taxonomy" id="418708"/>
    <lineage>
        <taxon>Bacteria</taxon>
        <taxon>Pseudomonadati</taxon>
        <taxon>Pseudomonadota</taxon>
        <taxon>Alphaproteobacteria</taxon>
        <taxon>Hyphomicrobiales</taxon>
        <taxon>Methylobacteriaceae</taxon>
        <taxon>Methylobacterium</taxon>
    </lineage>
</organism>
<dbReference type="InterPro" id="IPR032823">
    <property type="entry name" value="BCA_ABC_TP_C"/>
</dbReference>
<evidence type="ECO:0000256" key="5">
    <source>
        <dbReference type="ARBA" id="ARBA00022970"/>
    </source>
</evidence>
<comment type="similarity">
    <text evidence="1">Belongs to the ABC transporter superfamily.</text>
</comment>
<evidence type="ECO:0000313" key="7">
    <source>
        <dbReference type="EMBL" id="MDQ0448723.1"/>
    </source>
</evidence>
<keyword evidence="8" id="KW-1185">Reference proteome</keyword>
<dbReference type="Pfam" id="PF12399">
    <property type="entry name" value="BCA_ABC_TP_C"/>
    <property type="match status" value="1"/>
</dbReference>
<evidence type="ECO:0000313" key="8">
    <source>
        <dbReference type="Proteomes" id="UP001231124"/>
    </source>
</evidence>
<dbReference type="InterPro" id="IPR017871">
    <property type="entry name" value="ABC_transporter-like_CS"/>
</dbReference>
<evidence type="ECO:0000256" key="1">
    <source>
        <dbReference type="ARBA" id="ARBA00005417"/>
    </source>
</evidence>
<accession>A0ABU0I3Y1</accession>
<dbReference type="InterPro" id="IPR052156">
    <property type="entry name" value="BCAA_Transport_ATP-bd_LivF"/>
</dbReference>
<evidence type="ECO:0000259" key="6">
    <source>
        <dbReference type="PROSITE" id="PS50893"/>
    </source>
</evidence>
<name>A0ABU0I3Y1_9HYPH</name>
<dbReference type="Proteomes" id="UP001231124">
    <property type="component" value="Unassembled WGS sequence"/>
</dbReference>
<reference evidence="7 8" key="1">
    <citation type="submission" date="2023-07" db="EMBL/GenBank/DDBJ databases">
        <title>Genomic Encyclopedia of Type Strains, Phase IV (KMG-IV): sequencing the most valuable type-strain genomes for metagenomic binning, comparative biology and taxonomic classification.</title>
        <authorList>
            <person name="Goeker M."/>
        </authorList>
    </citation>
    <scope>NUCLEOTIDE SEQUENCE [LARGE SCALE GENOMIC DNA]</scope>
    <source>
        <strain evidence="7 8">DSM 19013</strain>
    </source>
</reference>
<protein>
    <submittedName>
        <fullName evidence="7">Branched-chain amino acid transport system ATP-binding protein</fullName>
    </submittedName>
</protein>
<evidence type="ECO:0000256" key="2">
    <source>
        <dbReference type="ARBA" id="ARBA00022448"/>
    </source>
</evidence>
<dbReference type="CDD" id="cd03224">
    <property type="entry name" value="ABC_TM1139_LivF_branched"/>
    <property type="match status" value="1"/>
</dbReference>
<keyword evidence="5" id="KW-0029">Amino-acid transport</keyword>
<dbReference type="PROSITE" id="PS00211">
    <property type="entry name" value="ABC_TRANSPORTER_1"/>
    <property type="match status" value="1"/>
</dbReference>
<dbReference type="PANTHER" id="PTHR43820:SF4">
    <property type="entry name" value="HIGH-AFFINITY BRANCHED-CHAIN AMINO ACID TRANSPORT ATP-BINDING PROTEIN LIVF"/>
    <property type="match status" value="1"/>
</dbReference>
<dbReference type="InterPro" id="IPR003593">
    <property type="entry name" value="AAA+_ATPase"/>
</dbReference>
<dbReference type="InterPro" id="IPR027417">
    <property type="entry name" value="P-loop_NTPase"/>
</dbReference>
<proteinExistence type="inferred from homology"/>
<dbReference type="Pfam" id="PF00005">
    <property type="entry name" value="ABC_tran"/>
    <property type="match status" value="1"/>
</dbReference>
<dbReference type="SMART" id="SM00382">
    <property type="entry name" value="AAA"/>
    <property type="match status" value="1"/>
</dbReference>
<keyword evidence="3" id="KW-0547">Nucleotide-binding</keyword>
<dbReference type="PROSITE" id="PS50893">
    <property type="entry name" value="ABC_TRANSPORTER_2"/>
    <property type="match status" value="1"/>
</dbReference>
<evidence type="ECO:0000256" key="3">
    <source>
        <dbReference type="ARBA" id="ARBA00022741"/>
    </source>
</evidence>
<dbReference type="EMBL" id="JAUSVP010000010">
    <property type="protein sequence ID" value="MDQ0448723.1"/>
    <property type="molecule type" value="Genomic_DNA"/>
</dbReference>